<evidence type="ECO:0000259" key="5">
    <source>
        <dbReference type="Pfam" id="PF03717"/>
    </source>
</evidence>
<dbReference type="InterPro" id="IPR050515">
    <property type="entry name" value="Beta-lactam/transpept"/>
</dbReference>
<dbReference type="PANTHER" id="PTHR30627:SF24">
    <property type="entry name" value="PENICILLIN-BINDING PROTEIN 4B"/>
    <property type="match status" value="1"/>
</dbReference>
<comment type="similarity">
    <text evidence="2">Belongs to the transpeptidase family.</text>
</comment>
<dbReference type="InterPro" id="IPR001460">
    <property type="entry name" value="PCN-bd_Tpept"/>
</dbReference>
<accession>A0A6F8XLN4</accession>
<dbReference type="Proteomes" id="UP000502508">
    <property type="component" value="Chromosome"/>
</dbReference>
<evidence type="ECO:0000256" key="2">
    <source>
        <dbReference type="ARBA" id="ARBA00007171"/>
    </source>
</evidence>
<dbReference type="Pfam" id="PF03717">
    <property type="entry name" value="PBP_dimer"/>
    <property type="match status" value="1"/>
</dbReference>
<dbReference type="Gene3D" id="3.40.710.10">
    <property type="entry name" value="DD-peptidase/beta-lactamase superfamily"/>
    <property type="match status" value="1"/>
</dbReference>
<dbReference type="InterPro" id="IPR012338">
    <property type="entry name" value="Beta-lactam/transpept-like"/>
</dbReference>
<protein>
    <recommendedName>
        <fullName evidence="8">Penicillin-binding protein</fullName>
    </recommendedName>
</protein>
<evidence type="ECO:0000259" key="4">
    <source>
        <dbReference type="Pfam" id="PF00905"/>
    </source>
</evidence>
<proteinExistence type="inferred from homology"/>
<feature type="domain" description="Penicillin-binding protein transpeptidase" evidence="4">
    <location>
        <begin position="134"/>
        <end position="400"/>
    </location>
</feature>
<dbReference type="InterPro" id="IPR005311">
    <property type="entry name" value="PBP_dimer"/>
</dbReference>
<comment type="subcellular location">
    <subcellularLocation>
        <location evidence="1">Membrane</location>
    </subcellularLocation>
</comment>
<dbReference type="PANTHER" id="PTHR30627">
    <property type="entry name" value="PEPTIDOGLYCAN D,D-TRANSPEPTIDASE"/>
    <property type="match status" value="1"/>
</dbReference>
<feature type="domain" description="Penicillin-binding protein dimerisation" evidence="5">
    <location>
        <begin position="3"/>
        <end position="86"/>
    </location>
</feature>
<dbReference type="GO" id="GO:0008658">
    <property type="term" value="F:penicillin binding"/>
    <property type="evidence" value="ECO:0007669"/>
    <property type="project" value="InterPro"/>
</dbReference>
<reference evidence="6 7" key="1">
    <citation type="submission" date="2020-03" db="EMBL/GenBank/DDBJ databases">
        <title>Whole genome shotgun sequence of Phytohabitans flavus NBRC 107702.</title>
        <authorList>
            <person name="Komaki H."/>
            <person name="Tamura T."/>
        </authorList>
    </citation>
    <scope>NUCLEOTIDE SEQUENCE [LARGE SCALE GENOMIC DNA]</scope>
    <source>
        <strain evidence="6 7">NBRC 107702</strain>
    </source>
</reference>
<evidence type="ECO:0000256" key="3">
    <source>
        <dbReference type="ARBA" id="ARBA00023136"/>
    </source>
</evidence>
<dbReference type="KEGG" id="pfla:Pflav_011270"/>
<dbReference type="Pfam" id="PF00905">
    <property type="entry name" value="Transpeptidase"/>
    <property type="match status" value="1"/>
</dbReference>
<dbReference type="Gene3D" id="3.90.1310.10">
    <property type="entry name" value="Penicillin-binding protein 2a (Domain 2)"/>
    <property type="match status" value="1"/>
</dbReference>
<evidence type="ECO:0000313" key="6">
    <source>
        <dbReference type="EMBL" id="BCB74717.1"/>
    </source>
</evidence>
<sequence>MRREAYEQIESQIVNLPGLSAVESNLDLAPTREFARALLGSVSAVTKEDIDKNPGKYTADDRIGHGGLQGAFDDRLRGKPGQAVVVSRGGEAGKPVEVFRTDPAPGESIRTTLDQRVQNAADAALRGIPTVSALVAVRLSDGAVVAAANGPDGGSFNAAFEAKVPPGSTFKMVSALGVLDRGEVRADSIVDCPARFAAGGREFRNSKGFSLGAVPFHVDFAESCNTAFAALAPQLGPDGLAQAGRSIGLEADFGLGLDAFSGKISTGGSEAERAAAAFGQGTTVVSPLAMASATAAVASGQWRQPTLVVEPAPAKPAVTGPQLRPDSVRPLREMMREVVTDGTATALQDVPGGPVSGKTGTAEFDNNPQNAHAWWIGWQGDLAFAVFVEKGGQSSTGSVPVAERFLRALR</sequence>
<dbReference type="GO" id="GO:0005886">
    <property type="term" value="C:plasma membrane"/>
    <property type="evidence" value="ECO:0007669"/>
    <property type="project" value="TreeGrafter"/>
</dbReference>
<keyword evidence="3" id="KW-0472">Membrane</keyword>
<dbReference type="AlphaFoldDB" id="A0A6F8XLN4"/>
<dbReference type="SUPFAM" id="SSF56601">
    <property type="entry name" value="beta-lactamase/transpeptidase-like"/>
    <property type="match status" value="1"/>
</dbReference>
<organism evidence="6 7">
    <name type="scientific">Phytohabitans flavus</name>
    <dbReference type="NCBI Taxonomy" id="1076124"/>
    <lineage>
        <taxon>Bacteria</taxon>
        <taxon>Bacillati</taxon>
        <taxon>Actinomycetota</taxon>
        <taxon>Actinomycetes</taxon>
        <taxon>Micromonosporales</taxon>
        <taxon>Micromonosporaceae</taxon>
    </lineage>
</organism>
<reference evidence="6 7" key="2">
    <citation type="submission" date="2020-03" db="EMBL/GenBank/DDBJ databases">
        <authorList>
            <person name="Ichikawa N."/>
            <person name="Kimura A."/>
            <person name="Kitahashi Y."/>
            <person name="Uohara A."/>
        </authorList>
    </citation>
    <scope>NUCLEOTIDE SEQUENCE [LARGE SCALE GENOMIC DNA]</scope>
    <source>
        <strain evidence="6 7">NBRC 107702</strain>
    </source>
</reference>
<gene>
    <name evidence="6" type="ORF">Pflav_011270</name>
</gene>
<dbReference type="EMBL" id="AP022870">
    <property type="protein sequence ID" value="BCB74717.1"/>
    <property type="molecule type" value="Genomic_DNA"/>
</dbReference>
<name>A0A6F8XLN4_9ACTN</name>
<evidence type="ECO:0000313" key="7">
    <source>
        <dbReference type="Proteomes" id="UP000502508"/>
    </source>
</evidence>
<dbReference type="GO" id="GO:0071972">
    <property type="term" value="F:peptidoglycan L,D-transpeptidase activity"/>
    <property type="evidence" value="ECO:0007669"/>
    <property type="project" value="TreeGrafter"/>
</dbReference>
<dbReference type="RefSeq" id="WP_345074878.1">
    <property type="nucleotide sequence ID" value="NZ_BAABAP010000037.1"/>
</dbReference>
<dbReference type="GO" id="GO:0071555">
    <property type="term" value="P:cell wall organization"/>
    <property type="evidence" value="ECO:0007669"/>
    <property type="project" value="TreeGrafter"/>
</dbReference>
<keyword evidence="7" id="KW-1185">Reference proteome</keyword>
<evidence type="ECO:0000256" key="1">
    <source>
        <dbReference type="ARBA" id="ARBA00004370"/>
    </source>
</evidence>
<evidence type="ECO:0008006" key="8">
    <source>
        <dbReference type="Google" id="ProtNLM"/>
    </source>
</evidence>